<name>A0A1F5JLI6_9BACT</name>
<reference evidence="1 2" key="1">
    <citation type="journal article" date="2016" name="Nat. Commun.">
        <title>Thousands of microbial genomes shed light on interconnected biogeochemical processes in an aquifer system.</title>
        <authorList>
            <person name="Anantharaman K."/>
            <person name="Brown C.T."/>
            <person name="Hug L.A."/>
            <person name="Sharon I."/>
            <person name="Castelle C.J."/>
            <person name="Probst A.J."/>
            <person name="Thomas B.C."/>
            <person name="Singh A."/>
            <person name="Wilkins M.J."/>
            <person name="Karaoz U."/>
            <person name="Brodie E.L."/>
            <person name="Williams K.H."/>
            <person name="Hubbard S.S."/>
            <person name="Banfield J.F."/>
        </authorList>
    </citation>
    <scope>NUCLEOTIDE SEQUENCE [LARGE SCALE GENOMIC DNA]</scope>
</reference>
<gene>
    <name evidence="1" type="ORF">A2867_00760</name>
</gene>
<evidence type="ECO:0000313" key="2">
    <source>
        <dbReference type="Proteomes" id="UP000177555"/>
    </source>
</evidence>
<dbReference type="PANTHER" id="PTHR34849">
    <property type="entry name" value="SSL5025 PROTEIN"/>
    <property type="match status" value="1"/>
</dbReference>
<dbReference type="EMBL" id="MFCP01000005">
    <property type="protein sequence ID" value="OGE29485.1"/>
    <property type="molecule type" value="Genomic_DNA"/>
</dbReference>
<organism evidence="1 2">
    <name type="scientific">Candidatus Daviesbacteria bacterium RIFCSPHIGHO2_01_FULL_40_11</name>
    <dbReference type="NCBI Taxonomy" id="1797762"/>
    <lineage>
        <taxon>Bacteria</taxon>
        <taxon>Candidatus Daviesiibacteriota</taxon>
    </lineage>
</organism>
<sequence length="83" mass="9598">MAKIVTNPKILLGKPTIEGTRIAVELILNLIEHGQTIPEIMDDYDLTEDQIKAAIKYARKSIQKEYPPQKAFAHEIFTRRKHR</sequence>
<proteinExistence type="predicted"/>
<dbReference type="InterPro" id="IPR009057">
    <property type="entry name" value="Homeodomain-like_sf"/>
</dbReference>
<dbReference type="InterPro" id="IPR036388">
    <property type="entry name" value="WH-like_DNA-bd_sf"/>
</dbReference>
<accession>A0A1F5JLI6</accession>
<dbReference type="Pfam" id="PF04255">
    <property type="entry name" value="DUF433"/>
    <property type="match status" value="1"/>
</dbReference>
<evidence type="ECO:0000313" key="1">
    <source>
        <dbReference type="EMBL" id="OGE29485.1"/>
    </source>
</evidence>
<dbReference type="PANTHER" id="PTHR34849:SF3">
    <property type="entry name" value="SSR2962 PROTEIN"/>
    <property type="match status" value="1"/>
</dbReference>
<dbReference type="AlphaFoldDB" id="A0A1F5JLI6"/>
<evidence type="ECO:0008006" key="3">
    <source>
        <dbReference type="Google" id="ProtNLM"/>
    </source>
</evidence>
<dbReference type="Proteomes" id="UP000177555">
    <property type="component" value="Unassembled WGS sequence"/>
</dbReference>
<dbReference type="Gene3D" id="1.10.10.10">
    <property type="entry name" value="Winged helix-like DNA-binding domain superfamily/Winged helix DNA-binding domain"/>
    <property type="match status" value="1"/>
</dbReference>
<protein>
    <recommendedName>
        <fullName evidence="3">Antitoxin</fullName>
    </recommendedName>
</protein>
<dbReference type="InterPro" id="IPR007367">
    <property type="entry name" value="DUF433"/>
</dbReference>
<dbReference type="SUPFAM" id="SSF46689">
    <property type="entry name" value="Homeodomain-like"/>
    <property type="match status" value="1"/>
</dbReference>
<comment type="caution">
    <text evidence="1">The sequence shown here is derived from an EMBL/GenBank/DDBJ whole genome shotgun (WGS) entry which is preliminary data.</text>
</comment>